<dbReference type="Proteomes" id="UP000014974">
    <property type="component" value="Unassembled WGS sequence"/>
</dbReference>
<evidence type="ECO:0000313" key="1">
    <source>
        <dbReference type="EMBL" id="EPR66588.1"/>
    </source>
</evidence>
<accession>S7WR37</accession>
<sequence>MLLMGNRGTIPHFYFFRLRDMRSERIGFSPKMDVVLVKDFGLSTIVFIKSHFVNY</sequence>
<protein>
    <submittedName>
        <fullName evidence="1">Uncharacterized protein</fullName>
    </submittedName>
</protein>
<comment type="caution">
    <text evidence="1">The sequence shown here is derived from an EMBL/GenBank/DDBJ whole genome shotgun (WGS) entry which is preliminary data.</text>
</comment>
<evidence type="ECO:0000313" key="2">
    <source>
        <dbReference type="Proteomes" id="UP000014974"/>
    </source>
</evidence>
<organism evidence="1 2">
    <name type="scientific">Cyclobacterium qasimii M12-11B</name>
    <dbReference type="NCBI Taxonomy" id="641524"/>
    <lineage>
        <taxon>Bacteria</taxon>
        <taxon>Pseudomonadati</taxon>
        <taxon>Bacteroidota</taxon>
        <taxon>Cytophagia</taxon>
        <taxon>Cytophagales</taxon>
        <taxon>Cyclobacteriaceae</taxon>
        <taxon>Cyclobacterium</taxon>
    </lineage>
</organism>
<name>S7WR37_9BACT</name>
<dbReference type="AlphaFoldDB" id="S7WR37"/>
<proteinExistence type="predicted"/>
<dbReference type="EMBL" id="ATNM01000143">
    <property type="protein sequence ID" value="EPR66588.1"/>
    <property type="molecule type" value="Genomic_DNA"/>
</dbReference>
<reference evidence="1 2" key="1">
    <citation type="journal article" date="2013" name="Genome Announc.">
        <title>Draft Genome Sequence of Cyclobacterium qasimii Strain M12-11BT, Isolated from Arctic Marine Sediment.</title>
        <authorList>
            <person name="Shivaji S."/>
            <person name="Ara S."/>
            <person name="Singh A."/>
            <person name="Kumar Pinnaka A."/>
        </authorList>
    </citation>
    <scope>NUCLEOTIDE SEQUENCE [LARGE SCALE GENOMIC DNA]</scope>
    <source>
        <strain evidence="1 2">M12-11B</strain>
    </source>
</reference>
<dbReference type="STRING" id="641524.ADICYQ_4350"/>
<gene>
    <name evidence="1" type="ORF">ADICYQ_4350</name>
</gene>